<gene>
    <name evidence="1" type="ORF">BSL82_10135</name>
</gene>
<keyword evidence="2" id="KW-1185">Reference proteome</keyword>
<dbReference type="Pfam" id="PF21628">
    <property type="entry name" value="Gp10-like"/>
    <property type="match status" value="1"/>
</dbReference>
<reference evidence="2" key="1">
    <citation type="submission" date="2016-11" db="EMBL/GenBank/DDBJ databases">
        <title>Complete Genome Sequence of alachlor-degrading Sphingomonas sp. strain JJ-A5.</title>
        <authorList>
            <person name="Lee H."/>
            <person name="Ka J.-O."/>
        </authorList>
    </citation>
    <scope>NUCLEOTIDE SEQUENCE [LARGE SCALE GENOMIC DNA]</scope>
    <source>
        <strain evidence="2">JJ-A5</strain>
    </source>
</reference>
<evidence type="ECO:0000313" key="2">
    <source>
        <dbReference type="Proteomes" id="UP000182063"/>
    </source>
</evidence>
<dbReference type="Proteomes" id="UP000182063">
    <property type="component" value="Chromosome"/>
</dbReference>
<proteinExistence type="predicted"/>
<accession>A0A1L3ZVH0</accession>
<dbReference type="InterPro" id="IPR049302">
    <property type="entry name" value="Gp10-like"/>
</dbReference>
<dbReference type="EMBL" id="CP018221">
    <property type="protein sequence ID" value="API59631.1"/>
    <property type="molecule type" value="Genomic_DNA"/>
</dbReference>
<dbReference type="AlphaFoldDB" id="A0A1L3ZVH0"/>
<dbReference type="RefSeq" id="WP_072597329.1">
    <property type="nucleotide sequence ID" value="NZ_CP018221.1"/>
</dbReference>
<dbReference type="STRING" id="1921510.BSL82_10135"/>
<dbReference type="KEGG" id="sphj:BSL82_10135"/>
<name>A0A1L3ZVH0_9SPHN</name>
<sequence>MALVDLTKVQPDHNRPCCEPDIYGLCISLNDEQAKALGITSAPEVGTPVGINAAAVVRRVSTEIDHAGAERKEIYLQLQITHMELVAPPKSSDAATALYGE</sequence>
<evidence type="ECO:0000313" key="1">
    <source>
        <dbReference type="EMBL" id="API59631.1"/>
    </source>
</evidence>
<protein>
    <submittedName>
        <fullName evidence="1">Uncharacterized protein</fullName>
    </submittedName>
</protein>
<organism evidence="1 2">
    <name type="scientific">Tardibacter chloracetimidivorans</name>
    <dbReference type="NCBI Taxonomy" id="1921510"/>
    <lineage>
        <taxon>Bacteria</taxon>
        <taxon>Pseudomonadati</taxon>
        <taxon>Pseudomonadota</taxon>
        <taxon>Alphaproteobacteria</taxon>
        <taxon>Sphingomonadales</taxon>
        <taxon>Sphingomonadaceae</taxon>
        <taxon>Tardibacter</taxon>
    </lineage>
</organism>